<evidence type="ECO:0000256" key="7">
    <source>
        <dbReference type="ARBA" id="ARBA00022833"/>
    </source>
</evidence>
<dbReference type="Pfam" id="PF02130">
    <property type="entry name" value="YbeY"/>
    <property type="match status" value="1"/>
</dbReference>
<dbReference type="Gene3D" id="3.40.390.30">
    <property type="entry name" value="Metalloproteases ('zincins'), catalytic domain"/>
    <property type="match status" value="1"/>
</dbReference>
<comment type="caution">
    <text evidence="8">The sequence shown here is derived from an EMBL/GenBank/DDBJ whole genome shotgun (WGS) entry which is preliminary data.</text>
</comment>
<evidence type="ECO:0000256" key="4">
    <source>
        <dbReference type="ARBA" id="ARBA00022723"/>
    </source>
</evidence>
<evidence type="ECO:0000256" key="6">
    <source>
        <dbReference type="ARBA" id="ARBA00022801"/>
    </source>
</evidence>
<gene>
    <name evidence="8" type="ORF">S12H4_06065</name>
</gene>
<keyword evidence="4" id="KW-0479">Metal-binding</keyword>
<evidence type="ECO:0000256" key="1">
    <source>
        <dbReference type="ARBA" id="ARBA00001947"/>
    </source>
</evidence>
<protein>
    <recommendedName>
        <fullName evidence="9">rRNA maturation RNase YbeY</fullName>
    </recommendedName>
</protein>
<dbReference type="GO" id="GO:0046872">
    <property type="term" value="F:metal ion binding"/>
    <property type="evidence" value="ECO:0007669"/>
    <property type="project" value="UniProtKB-KW"/>
</dbReference>
<accession>X1RVH5</accession>
<dbReference type="NCBIfam" id="TIGR00043">
    <property type="entry name" value="rRNA maturation RNase YbeY"/>
    <property type="match status" value="1"/>
</dbReference>
<keyword evidence="7" id="KW-0862">Zinc</keyword>
<dbReference type="InterPro" id="IPR002036">
    <property type="entry name" value="YbeY"/>
</dbReference>
<evidence type="ECO:0000256" key="3">
    <source>
        <dbReference type="ARBA" id="ARBA00022722"/>
    </source>
</evidence>
<comment type="cofactor">
    <cofactor evidence="1">
        <name>Zn(2+)</name>
        <dbReference type="ChEBI" id="CHEBI:29105"/>
    </cofactor>
</comment>
<keyword evidence="6" id="KW-0378">Hydrolase</keyword>
<dbReference type="PANTHER" id="PTHR46986">
    <property type="entry name" value="ENDORIBONUCLEASE YBEY, CHLOROPLASTIC"/>
    <property type="match status" value="1"/>
</dbReference>
<dbReference type="GO" id="GO:0004519">
    <property type="term" value="F:endonuclease activity"/>
    <property type="evidence" value="ECO:0007669"/>
    <property type="project" value="UniProtKB-KW"/>
</dbReference>
<name>X1RVH5_9ZZZZ</name>
<evidence type="ECO:0000313" key="8">
    <source>
        <dbReference type="EMBL" id="GAI67205.1"/>
    </source>
</evidence>
<sequence>VKAICKRFKLSKAMVSIAIVDDARIRKLNSRFLNRKSTTDCLSFDLSDSKGPQSPKLFELIVNGEMAVRQANLRGHSSEAELALYITHGLLHNFGFDDSTESQARKMHDTEDEILQQLGYGLVYNKSERISNIE</sequence>
<dbReference type="EMBL" id="BARW01002083">
    <property type="protein sequence ID" value="GAI67205.1"/>
    <property type="molecule type" value="Genomic_DNA"/>
</dbReference>
<organism evidence="8">
    <name type="scientific">marine sediment metagenome</name>
    <dbReference type="NCBI Taxonomy" id="412755"/>
    <lineage>
        <taxon>unclassified sequences</taxon>
        <taxon>metagenomes</taxon>
        <taxon>ecological metagenomes</taxon>
    </lineage>
</organism>
<dbReference type="InterPro" id="IPR023091">
    <property type="entry name" value="MetalPrtase_cat_dom_sf_prd"/>
</dbReference>
<dbReference type="GO" id="GO:0004222">
    <property type="term" value="F:metalloendopeptidase activity"/>
    <property type="evidence" value="ECO:0007669"/>
    <property type="project" value="InterPro"/>
</dbReference>
<dbReference type="SUPFAM" id="SSF55486">
    <property type="entry name" value="Metalloproteases ('zincins'), catalytic domain"/>
    <property type="match status" value="1"/>
</dbReference>
<feature type="non-terminal residue" evidence="8">
    <location>
        <position position="1"/>
    </location>
</feature>
<dbReference type="AlphaFoldDB" id="X1RVH5"/>
<proteinExistence type="inferred from homology"/>
<evidence type="ECO:0008006" key="9">
    <source>
        <dbReference type="Google" id="ProtNLM"/>
    </source>
</evidence>
<dbReference type="PANTHER" id="PTHR46986:SF1">
    <property type="entry name" value="ENDORIBONUCLEASE YBEY, CHLOROPLASTIC"/>
    <property type="match status" value="1"/>
</dbReference>
<keyword evidence="5" id="KW-0255">Endonuclease</keyword>
<evidence type="ECO:0000256" key="5">
    <source>
        <dbReference type="ARBA" id="ARBA00022759"/>
    </source>
</evidence>
<dbReference type="HAMAP" id="MF_00009">
    <property type="entry name" value="Endoribonucl_YbeY"/>
    <property type="match status" value="1"/>
</dbReference>
<keyword evidence="3" id="KW-0540">Nuclease</keyword>
<comment type="similarity">
    <text evidence="2">Belongs to the endoribonuclease YbeY family.</text>
</comment>
<dbReference type="GO" id="GO:0006364">
    <property type="term" value="P:rRNA processing"/>
    <property type="evidence" value="ECO:0007669"/>
    <property type="project" value="InterPro"/>
</dbReference>
<evidence type="ECO:0000256" key="2">
    <source>
        <dbReference type="ARBA" id="ARBA00010875"/>
    </source>
</evidence>
<reference evidence="8" key="1">
    <citation type="journal article" date="2014" name="Front. Microbiol.">
        <title>High frequency of phylogenetically diverse reductive dehalogenase-homologous genes in deep subseafloor sedimentary metagenomes.</title>
        <authorList>
            <person name="Kawai M."/>
            <person name="Futagami T."/>
            <person name="Toyoda A."/>
            <person name="Takaki Y."/>
            <person name="Nishi S."/>
            <person name="Hori S."/>
            <person name="Arai W."/>
            <person name="Tsubouchi T."/>
            <person name="Morono Y."/>
            <person name="Uchiyama I."/>
            <person name="Ito T."/>
            <person name="Fujiyama A."/>
            <person name="Inagaki F."/>
            <person name="Takami H."/>
        </authorList>
    </citation>
    <scope>NUCLEOTIDE SEQUENCE</scope>
    <source>
        <strain evidence="8">Expedition CK06-06</strain>
    </source>
</reference>